<feature type="compositionally biased region" description="Basic and acidic residues" evidence="1">
    <location>
        <begin position="185"/>
        <end position="200"/>
    </location>
</feature>
<feature type="region of interest" description="Disordered" evidence="1">
    <location>
        <begin position="185"/>
        <end position="209"/>
    </location>
</feature>
<dbReference type="GO" id="GO:0051479">
    <property type="term" value="P:mannosylglycerate biosynthetic process"/>
    <property type="evidence" value="ECO:0007669"/>
    <property type="project" value="InterPro"/>
</dbReference>
<proteinExistence type="predicted"/>
<comment type="caution">
    <text evidence="2">The sequence shown here is derived from an EMBL/GenBank/DDBJ whole genome shotgun (WGS) entry which is preliminary data.</text>
</comment>
<dbReference type="Proteomes" id="UP001265746">
    <property type="component" value="Unassembled WGS sequence"/>
</dbReference>
<gene>
    <name evidence="2" type="ORF">N8I77_011341</name>
</gene>
<evidence type="ECO:0000313" key="3">
    <source>
        <dbReference type="Proteomes" id="UP001265746"/>
    </source>
</evidence>
<dbReference type="InterPro" id="IPR029044">
    <property type="entry name" value="Nucleotide-diphossugar_trans"/>
</dbReference>
<dbReference type="Gene3D" id="3.90.550.10">
    <property type="entry name" value="Spore Coat Polysaccharide Biosynthesis Protein SpsA, Chain A"/>
    <property type="match status" value="3"/>
</dbReference>
<evidence type="ECO:0000256" key="1">
    <source>
        <dbReference type="SAM" id="MobiDB-lite"/>
    </source>
</evidence>
<name>A0AAD9VYJ5_PHOAM</name>
<evidence type="ECO:0000313" key="2">
    <source>
        <dbReference type="EMBL" id="KAK2599601.1"/>
    </source>
</evidence>
<dbReference type="GO" id="GO:0050504">
    <property type="term" value="F:mannosyl-3-phosphoglycerate synthase activity"/>
    <property type="evidence" value="ECO:0007669"/>
    <property type="project" value="InterPro"/>
</dbReference>
<protein>
    <submittedName>
        <fullName evidence="2">Uncharacterized protein</fullName>
    </submittedName>
</protein>
<reference evidence="2" key="1">
    <citation type="submission" date="2023-06" db="EMBL/GenBank/DDBJ databases">
        <authorList>
            <person name="Noh H."/>
        </authorList>
    </citation>
    <scope>NUCLEOTIDE SEQUENCE</scope>
    <source>
        <strain evidence="2">DUCC20226</strain>
    </source>
</reference>
<organism evidence="2 3">
    <name type="scientific">Phomopsis amygdali</name>
    <name type="common">Fusicoccum amygdali</name>
    <dbReference type="NCBI Taxonomy" id="1214568"/>
    <lineage>
        <taxon>Eukaryota</taxon>
        <taxon>Fungi</taxon>
        <taxon>Dikarya</taxon>
        <taxon>Ascomycota</taxon>
        <taxon>Pezizomycotina</taxon>
        <taxon>Sordariomycetes</taxon>
        <taxon>Sordariomycetidae</taxon>
        <taxon>Diaporthales</taxon>
        <taxon>Diaporthaceae</taxon>
        <taxon>Diaporthe</taxon>
    </lineage>
</organism>
<dbReference type="AlphaFoldDB" id="A0AAD9VYJ5"/>
<dbReference type="Pfam" id="PF09488">
    <property type="entry name" value="Osmo_MPGsynth"/>
    <property type="match status" value="2"/>
</dbReference>
<keyword evidence="3" id="KW-1185">Reference proteome</keyword>
<sequence>MRVSAPGSTVRFGQVEIRGVQQVIEFEARARDHQFSRRTRHGQQKTEAVSPEAIEAIQSRTAIVVPCKDEPISRIVNVWAGIPASSLLISVSASTEHAYACERDTLAQFCRDTGRNGISVHQRDPQLGKALREIGMTTLLRNDGHAHEGKGEALVIGIALAATASGPGAADETDPSAQTRIHQECHGHNKNGERNGRIKDQAPNVRCGRGGPRGTINGNGQHCGGTCAATDSGTYRHKQSRGYAAKNGGRTSYYKYIGFIDADNFVTGSVSEYCKAFSTGFHLASAQDTMVRINWGSKPKVHNGQIVFKTSGRSSEVVNRHFNRFLGQLETRSNCIISGEACERVKNDNDEMELQHICTGNAGEHAMTMSLALKLRLASGYAIEPFHFLDIFERFAGEDKVKTPPASSVPEMHSTISSSSCSPFWATPDTSPVSSPISDAAMSASPLPLTSRATAVAVDSRPLAHSSEEPTTIPKVQILQIRTMNPHFHDTDKGEAHITRMWTQGLSAMYHSPLMANFPDFKQSLWDAILEGKVGKVGNVQQDSGTKHDHFPPTPPFTASVSCSMSPPSDHDQVVANGANFEPAECRIYPPAGDFDLARLRDMLLRDSKLFWWSGDPEDDQEDVDCIEYTDSYAQDTTAGIFARDEPVQERLLQHVSRRDSGVDFGMDGAELQGTTDSNSLGMMHAGDVFLSNTKNNISINAVTVQGPIC</sequence>
<accession>A0AAD9VYJ5</accession>
<dbReference type="EMBL" id="JAUJFL010000007">
    <property type="protein sequence ID" value="KAK2599601.1"/>
    <property type="molecule type" value="Genomic_DNA"/>
</dbReference>
<dbReference type="GO" id="GO:0005737">
    <property type="term" value="C:cytoplasm"/>
    <property type="evidence" value="ECO:0007669"/>
    <property type="project" value="InterPro"/>
</dbReference>
<dbReference type="InterPro" id="IPR012812">
    <property type="entry name" value="Osmo_MPG_synth"/>
</dbReference>